<comment type="caution">
    <text evidence="3">The sequence shown here is derived from an EMBL/GenBank/DDBJ whole genome shotgun (WGS) entry which is preliminary data.</text>
</comment>
<feature type="compositionally biased region" description="Low complexity" evidence="2">
    <location>
        <begin position="32"/>
        <end position="43"/>
    </location>
</feature>
<evidence type="ECO:0000256" key="1">
    <source>
        <dbReference type="SAM" id="Coils"/>
    </source>
</evidence>
<accession>A0ABR3TP45</accession>
<sequence length="138" mass="15504">MSNQFGVGAWLKHRNDKVWPTGSADVSALKGNNNNNNDNNDNNSGGEPPKKKAKTARYQIAPKGSSAYWTAEPRRRMSQVLDVEILEKKVPAAGAKDAPKEDELWDRLVDNEIEIAKLKKKVRDLEEKLRKCRCQGCN</sequence>
<keyword evidence="1" id="KW-0175">Coiled coil</keyword>
<proteinExistence type="predicted"/>
<evidence type="ECO:0000256" key="2">
    <source>
        <dbReference type="SAM" id="MobiDB-lite"/>
    </source>
</evidence>
<keyword evidence="4" id="KW-1185">Reference proteome</keyword>
<name>A0ABR3TP45_9PEZI</name>
<dbReference type="EMBL" id="JAKEKT020000040">
    <property type="protein sequence ID" value="KAL1641430.1"/>
    <property type="molecule type" value="Genomic_DNA"/>
</dbReference>
<protein>
    <submittedName>
        <fullName evidence="3">Uncharacterized protein</fullName>
    </submittedName>
</protein>
<feature type="region of interest" description="Disordered" evidence="2">
    <location>
        <begin position="1"/>
        <end position="59"/>
    </location>
</feature>
<gene>
    <name evidence="3" type="ORF">SLS58_006132</name>
</gene>
<evidence type="ECO:0000313" key="4">
    <source>
        <dbReference type="Proteomes" id="UP001521184"/>
    </source>
</evidence>
<dbReference type="Proteomes" id="UP001521184">
    <property type="component" value="Unassembled WGS sequence"/>
</dbReference>
<organism evidence="3 4">
    <name type="scientific">Diplodia intermedia</name>
    <dbReference type="NCBI Taxonomy" id="856260"/>
    <lineage>
        <taxon>Eukaryota</taxon>
        <taxon>Fungi</taxon>
        <taxon>Dikarya</taxon>
        <taxon>Ascomycota</taxon>
        <taxon>Pezizomycotina</taxon>
        <taxon>Dothideomycetes</taxon>
        <taxon>Dothideomycetes incertae sedis</taxon>
        <taxon>Botryosphaeriales</taxon>
        <taxon>Botryosphaeriaceae</taxon>
        <taxon>Diplodia</taxon>
    </lineage>
</organism>
<evidence type="ECO:0000313" key="3">
    <source>
        <dbReference type="EMBL" id="KAL1641430.1"/>
    </source>
</evidence>
<feature type="coiled-coil region" evidence="1">
    <location>
        <begin position="108"/>
        <end position="135"/>
    </location>
</feature>
<reference evidence="3 4" key="1">
    <citation type="journal article" date="2023" name="Plant Dis.">
        <title>First Report of Diplodia intermedia Causing Canker and Dieback Diseases on Apple Trees in Canada.</title>
        <authorList>
            <person name="Ellouze W."/>
            <person name="Ilyukhin E."/>
            <person name="Sulman M."/>
            <person name="Ali S."/>
        </authorList>
    </citation>
    <scope>NUCLEOTIDE SEQUENCE [LARGE SCALE GENOMIC DNA]</scope>
    <source>
        <strain evidence="3 4">M45-28</strain>
    </source>
</reference>